<evidence type="ECO:0000313" key="2">
    <source>
        <dbReference type="Proteomes" id="UP001272137"/>
    </source>
</evidence>
<sequence length="212" mass="22594">MTTDVNNFDPRFAVTLAALRKAGACYEGYNKLVRSIQGKASSAEDADREAYIHFRHDAEIPLLDILKSNGLDDALWTLRCISGADRDLRLFAVWCARQVEHLMQDQCSKDALNVAERFANGEATDEERVAARDAARDAAPDAARAAARAAAGAAAWAAAWAAAGAAAWAAAGAAAWAAARDAARDAALDAQKEMFERMCLGTAPWQQAKVAA</sequence>
<comment type="caution">
    <text evidence="1">The sequence shown here is derived from an EMBL/GenBank/DDBJ whole genome shotgun (WGS) entry which is preliminary data.</text>
</comment>
<reference evidence="1" key="1">
    <citation type="submission" date="2018-08" db="EMBL/GenBank/DDBJ databases">
        <title>Identification of Burkholderia cepacia strains that express a Burkholderia pseudomallei-like capsular polysaccharide.</title>
        <authorList>
            <person name="Burtnick M.N."/>
            <person name="Vongsouvath M."/>
            <person name="Newton P."/>
            <person name="Wuthiekanun V."/>
            <person name="Limmathurotsakul D."/>
            <person name="Brett P.J."/>
            <person name="Chantratita N."/>
            <person name="Dance D.A."/>
        </authorList>
    </citation>
    <scope>NUCLEOTIDE SEQUENCE</scope>
    <source>
        <strain evidence="1">SBXCC001</strain>
    </source>
</reference>
<dbReference type="AlphaFoldDB" id="A0AAW9CRJ3"/>
<dbReference type="RefSeq" id="WP_318826106.1">
    <property type="nucleotide sequence ID" value="NZ_QXCT01000001.1"/>
</dbReference>
<gene>
    <name evidence="1" type="ORF">C7S16_6616</name>
</gene>
<organism evidence="1 2">
    <name type="scientific">Burkholderia thailandensis</name>
    <dbReference type="NCBI Taxonomy" id="57975"/>
    <lineage>
        <taxon>Bacteria</taxon>
        <taxon>Pseudomonadati</taxon>
        <taxon>Pseudomonadota</taxon>
        <taxon>Betaproteobacteria</taxon>
        <taxon>Burkholderiales</taxon>
        <taxon>Burkholderiaceae</taxon>
        <taxon>Burkholderia</taxon>
        <taxon>pseudomallei group</taxon>
    </lineage>
</organism>
<dbReference type="Proteomes" id="UP001272137">
    <property type="component" value="Unassembled WGS sequence"/>
</dbReference>
<accession>A0AAW9CRJ3</accession>
<protein>
    <recommendedName>
        <fullName evidence="3">Bacteriophage protein</fullName>
    </recommendedName>
</protein>
<proteinExistence type="predicted"/>
<evidence type="ECO:0008006" key="3">
    <source>
        <dbReference type="Google" id="ProtNLM"/>
    </source>
</evidence>
<evidence type="ECO:0000313" key="1">
    <source>
        <dbReference type="EMBL" id="MDW9251239.1"/>
    </source>
</evidence>
<name>A0AAW9CRJ3_BURTH</name>
<dbReference type="EMBL" id="QXCT01000001">
    <property type="protein sequence ID" value="MDW9251239.1"/>
    <property type="molecule type" value="Genomic_DNA"/>
</dbReference>